<comment type="subcellular location">
    <subcellularLocation>
        <location evidence="1">Nucleus</location>
    </subcellularLocation>
</comment>
<keyword evidence="3" id="KW-0805">Transcription regulation</keyword>
<dbReference type="Gene3D" id="1.10.10.60">
    <property type="entry name" value="Homeodomain-like"/>
    <property type="match status" value="1"/>
</dbReference>
<organism evidence="9 10">
    <name type="scientific">Hibiscus syriacus</name>
    <name type="common">Rose of Sharon</name>
    <dbReference type="NCBI Taxonomy" id="106335"/>
    <lineage>
        <taxon>Eukaryota</taxon>
        <taxon>Viridiplantae</taxon>
        <taxon>Streptophyta</taxon>
        <taxon>Embryophyta</taxon>
        <taxon>Tracheophyta</taxon>
        <taxon>Spermatophyta</taxon>
        <taxon>Magnoliopsida</taxon>
        <taxon>eudicotyledons</taxon>
        <taxon>Gunneridae</taxon>
        <taxon>Pentapetalae</taxon>
        <taxon>rosids</taxon>
        <taxon>malvids</taxon>
        <taxon>Malvales</taxon>
        <taxon>Malvaceae</taxon>
        <taxon>Malvoideae</taxon>
        <taxon>Hibiscus</taxon>
    </lineage>
</organism>
<evidence type="ECO:0000256" key="3">
    <source>
        <dbReference type="ARBA" id="ARBA00023015"/>
    </source>
</evidence>
<evidence type="ECO:0000256" key="5">
    <source>
        <dbReference type="ARBA" id="ARBA00023163"/>
    </source>
</evidence>
<evidence type="ECO:0000259" key="8">
    <source>
        <dbReference type="PROSITE" id="PS51294"/>
    </source>
</evidence>
<keyword evidence="5" id="KW-0804">Transcription</keyword>
<dbReference type="PROSITE" id="PS51294">
    <property type="entry name" value="HTH_MYB"/>
    <property type="match status" value="1"/>
</dbReference>
<gene>
    <name evidence="9" type="ORF">F3Y22_tig00110332pilonHSYRG00503</name>
</gene>
<dbReference type="SUPFAM" id="SSF46689">
    <property type="entry name" value="Homeodomain-like"/>
    <property type="match status" value="1"/>
</dbReference>
<keyword evidence="2" id="KW-0677">Repeat</keyword>
<dbReference type="GO" id="GO:0003677">
    <property type="term" value="F:DNA binding"/>
    <property type="evidence" value="ECO:0007669"/>
    <property type="project" value="UniProtKB-KW"/>
</dbReference>
<feature type="domain" description="HTH myb-type" evidence="8">
    <location>
        <begin position="1"/>
        <end position="32"/>
    </location>
</feature>
<dbReference type="Pfam" id="PF00249">
    <property type="entry name" value="Myb_DNA-binding"/>
    <property type="match status" value="1"/>
</dbReference>
<feature type="domain" description="Myb-like" evidence="7">
    <location>
        <begin position="1"/>
        <end position="28"/>
    </location>
</feature>
<dbReference type="PANTHER" id="PTHR47995">
    <property type="entry name" value="TRANSCRIPTION FACTOR MYB33-RELATED"/>
    <property type="match status" value="1"/>
</dbReference>
<dbReference type="PANTHER" id="PTHR47995:SF18">
    <property type="entry name" value="TRANSCRIPTION FACTOR MYB65"/>
    <property type="match status" value="1"/>
</dbReference>
<dbReference type="AlphaFoldDB" id="A0A6A3AVV6"/>
<evidence type="ECO:0000259" key="7">
    <source>
        <dbReference type="PROSITE" id="PS50090"/>
    </source>
</evidence>
<evidence type="ECO:0000313" key="10">
    <source>
        <dbReference type="Proteomes" id="UP000436088"/>
    </source>
</evidence>
<keyword evidence="4" id="KW-0238">DNA-binding</keyword>
<dbReference type="Proteomes" id="UP000436088">
    <property type="component" value="Unassembled WGS sequence"/>
</dbReference>
<accession>A0A6A3AVV6</accession>
<protein>
    <submittedName>
        <fullName evidence="9">Trans-2,3-enoyl-CoA reductase</fullName>
    </submittedName>
</protein>
<comment type="caution">
    <text evidence="9">The sequence shown here is derived from an EMBL/GenBank/DDBJ whole genome shotgun (WGS) entry which is preliminary data.</text>
</comment>
<evidence type="ECO:0000313" key="9">
    <source>
        <dbReference type="EMBL" id="KAE8708900.1"/>
    </source>
</evidence>
<dbReference type="InterPro" id="IPR017930">
    <property type="entry name" value="Myb_dom"/>
</dbReference>
<proteinExistence type="predicted"/>
<evidence type="ECO:0000256" key="4">
    <source>
        <dbReference type="ARBA" id="ARBA00023125"/>
    </source>
</evidence>
<evidence type="ECO:0000256" key="6">
    <source>
        <dbReference type="ARBA" id="ARBA00023242"/>
    </source>
</evidence>
<dbReference type="GO" id="GO:0005634">
    <property type="term" value="C:nucleus"/>
    <property type="evidence" value="ECO:0007669"/>
    <property type="project" value="UniProtKB-SubCell"/>
</dbReference>
<dbReference type="InterPro" id="IPR001005">
    <property type="entry name" value="SANT/Myb"/>
</dbReference>
<keyword evidence="6" id="KW-0539">Nucleus</keyword>
<dbReference type="CDD" id="cd00167">
    <property type="entry name" value="SANT"/>
    <property type="match status" value="1"/>
</dbReference>
<evidence type="ECO:0000256" key="1">
    <source>
        <dbReference type="ARBA" id="ARBA00004123"/>
    </source>
</evidence>
<dbReference type="InterPro" id="IPR009057">
    <property type="entry name" value="Homeodomain-like_sf"/>
</dbReference>
<evidence type="ECO:0000256" key="2">
    <source>
        <dbReference type="ARBA" id="ARBA00022737"/>
    </source>
</evidence>
<name>A0A6A3AVV6_HIBSY</name>
<dbReference type="EMBL" id="VEPZ02000937">
    <property type="protein sequence ID" value="KAE8708900.1"/>
    <property type="molecule type" value="Genomic_DNA"/>
</dbReference>
<reference evidence="9" key="1">
    <citation type="submission" date="2019-09" db="EMBL/GenBank/DDBJ databases">
        <title>Draft genome information of white flower Hibiscus syriacus.</title>
        <authorList>
            <person name="Kim Y.-M."/>
        </authorList>
    </citation>
    <scope>NUCLEOTIDE SEQUENCE [LARGE SCALE GENOMIC DNA]</scope>
    <source>
        <strain evidence="9">YM2019G1</strain>
    </source>
</reference>
<dbReference type="PROSITE" id="PS50090">
    <property type="entry name" value="MYB_LIKE"/>
    <property type="match status" value="1"/>
</dbReference>
<keyword evidence="10" id="KW-1185">Reference proteome</keyword>
<sequence length="255" mass="28227">MGNKWAQMAAHMPGRTDYEIKNYWNSRIKRCQRAGVPLYPPEVCLQALQESHSTNAVNGGDEGPRDILQNNSYKIPDVIFDCLKSSRNALHYVPELPDISTSSLFQDDISEKPARSFGLSFPIETDHATKNSLQFGVFPGSHTLLNGNFSTSEPALEVVKLGLPSFQYPETELGSWSTFSCLPPLLDSVDAFTLSLPSTSKAESDSLSPRNSGLFDALMHEAKTLETAKNPTSDEFKFSDTRLFSNGSFSNFPFK</sequence>